<comment type="caution">
    <text evidence="1">The sequence shown here is derived from an EMBL/GenBank/DDBJ whole genome shotgun (WGS) entry which is preliminary data.</text>
</comment>
<keyword evidence="2" id="KW-1185">Reference proteome</keyword>
<organism evidence="1 2">
    <name type="scientific">Psychroflexus salinarum</name>
    <dbReference type="NCBI Taxonomy" id="546024"/>
    <lineage>
        <taxon>Bacteria</taxon>
        <taxon>Pseudomonadati</taxon>
        <taxon>Bacteroidota</taxon>
        <taxon>Flavobacteriia</taxon>
        <taxon>Flavobacteriales</taxon>
        <taxon>Flavobacteriaceae</taxon>
        <taxon>Psychroflexus</taxon>
    </lineage>
</organism>
<reference evidence="2" key="1">
    <citation type="journal article" date="2019" name="Int. J. Syst. Evol. Microbiol.">
        <title>The Global Catalogue of Microorganisms (GCM) 10K type strain sequencing project: providing services to taxonomists for standard genome sequencing and annotation.</title>
        <authorList>
            <consortium name="The Broad Institute Genomics Platform"/>
            <consortium name="The Broad Institute Genome Sequencing Center for Infectious Disease"/>
            <person name="Wu L."/>
            <person name="Ma J."/>
        </authorList>
    </citation>
    <scope>NUCLEOTIDE SEQUENCE [LARGE SCALE GENOMIC DNA]</scope>
    <source>
        <strain evidence="2">CCUG 56752</strain>
    </source>
</reference>
<dbReference type="EMBL" id="JBHTIV010000007">
    <property type="protein sequence ID" value="MFD0932416.1"/>
    <property type="molecule type" value="Genomic_DNA"/>
</dbReference>
<evidence type="ECO:0000313" key="2">
    <source>
        <dbReference type="Proteomes" id="UP001597049"/>
    </source>
</evidence>
<proteinExistence type="predicted"/>
<sequence length="66" mass="7747">MKDYKVETLIYYSKLTTDSRHIVKSSKKEIQEKLDEYAKEGYSLTSTDATNFGSAVYIYLYFEKTI</sequence>
<dbReference type="Proteomes" id="UP001597049">
    <property type="component" value="Unassembled WGS sequence"/>
</dbReference>
<gene>
    <name evidence="1" type="ORF">ACFQ0R_07370</name>
</gene>
<protein>
    <submittedName>
        <fullName evidence="1">DUF4177 domain-containing protein</fullName>
    </submittedName>
</protein>
<name>A0ABW3GPG8_9FLAO</name>
<evidence type="ECO:0000313" key="1">
    <source>
        <dbReference type="EMBL" id="MFD0932416.1"/>
    </source>
</evidence>
<accession>A0ABW3GPG8</accession>
<dbReference type="RefSeq" id="WP_379657738.1">
    <property type="nucleotide sequence ID" value="NZ_JBHTIV010000007.1"/>
</dbReference>